<dbReference type="Proteomes" id="UP001174909">
    <property type="component" value="Unassembled WGS sequence"/>
</dbReference>
<gene>
    <name evidence="2" type="ORF">GBAR_LOCUS22371</name>
</gene>
<dbReference type="Gene3D" id="2.30.30.40">
    <property type="entry name" value="SH3 Domains"/>
    <property type="match status" value="1"/>
</dbReference>
<dbReference type="AlphaFoldDB" id="A0AA35T1Q2"/>
<keyword evidence="3" id="KW-1185">Reference proteome</keyword>
<name>A0AA35T1Q2_GEOBA</name>
<evidence type="ECO:0000313" key="3">
    <source>
        <dbReference type="Proteomes" id="UP001174909"/>
    </source>
</evidence>
<dbReference type="SUPFAM" id="SSF50044">
    <property type="entry name" value="SH3-domain"/>
    <property type="match status" value="1"/>
</dbReference>
<feature type="region of interest" description="Disordered" evidence="1">
    <location>
        <begin position="1"/>
        <end position="90"/>
    </location>
</feature>
<evidence type="ECO:0000256" key="1">
    <source>
        <dbReference type="SAM" id="MobiDB-lite"/>
    </source>
</evidence>
<sequence length="117" mass="12383">MGCCASTPSERPKPTDESKAYVPKQSPGGAHSNNNVHMPPSQPSHMYPQQQAPRQMSAPVHQQQGPRSGPFNPGGGGPFNPGIGGPMRPHGGVLTYVALYSYSARTAEDLSFIKGKI</sequence>
<comment type="caution">
    <text evidence="2">The sequence shown here is derived from an EMBL/GenBank/DDBJ whole genome shotgun (WGS) entry which is preliminary data.</text>
</comment>
<dbReference type="EMBL" id="CASHTH010003085">
    <property type="protein sequence ID" value="CAI8040155.1"/>
    <property type="molecule type" value="Genomic_DNA"/>
</dbReference>
<feature type="compositionally biased region" description="Polar residues" evidence="1">
    <location>
        <begin position="43"/>
        <end position="64"/>
    </location>
</feature>
<feature type="compositionally biased region" description="Gly residues" evidence="1">
    <location>
        <begin position="72"/>
        <end position="85"/>
    </location>
</feature>
<proteinExistence type="predicted"/>
<protein>
    <submittedName>
        <fullName evidence="2">Uncharacterized protein</fullName>
    </submittedName>
</protein>
<accession>A0AA35T1Q2</accession>
<feature type="compositionally biased region" description="Basic and acidic residues" evidence="1">
    <location>
        <begin position="10"/>
        <end position="19"/>
    </location>
</feature>
<feature type="non-terminal residue" evidence="2">
    <location>
        <position position="117"/>
    </location>
</feature>
<reference evidence="2" key="1">
    <citation type="submission" date="2023-03" db="EMBL/GenBank/DDBJ databases">
        <authorList>
            <person name="Steffen K."/>
            <person name="Cardenas P."/>
        </authorList>
    </citation>
    <scope>NUCLEOTIDE SEQUENCE</scope>
</reference>
<evidence type="ECO:0000313" key="2">
    <source>
        <dbReference type="EMBL" id="CAI8040155.1"/>
    </source>
</evidence>
<dbReference type="InterPro" id="IPR036028">
    <property type="entry name" value="SH3-like_dom_sf"/>
</dbReference>
<organism evidence="2 3">
    <name type="scientific">Geodia barretti</name>
    <name type="common">Barrett's horny sponge</name>
    <dbReference type="NCBI Taxonomy" id="519541"/>
    <lineage>
        <taxon>Eukaryota</taxon>
        <taxon>Metazoa</taxon>
        <taxon>Porifera</taxon>
        <taxon>Demospongiae</taxon>
        <taxon>Heteroscleromorpha</taxon>
        <taxon>Tetractinellida</taxon>
        <taxon>Astrophorina</taxon>
        <taxon>Geodiidae</taxon>
        <taxon>Geodia</taxon>
    </lineage>
</organism>